<feature type="compositionally biased region" description="Acidic residues" evidence="1">
    <location>
        <begin position="456"/>
        <end position="465"/>
    </location>
</feature>
<name>A0A3G9INC2_9ACTN</name>
<evidence type="ECO:0000256" key="1">
    <source>
        <dbReference type="SAM" id="MobiDB-lite"/>
    </source>
</evidence>
<keyword evidence="3" id="KW-1185">Reference proteome</keyword>
<dbReference type="Pfam" id="PF13481">
    <property type="entry name" value="AAA_25"/>
    <property type="match status" value="1"/>
</dbReference>
<organism evidence="2 3">
    <name type="scientific">Nocardioides baekrokdamisoli</name>
    <dbReference type="NCBI Taxonomy" id="1804624"/>
    <lineage>
        <taxon>Bacteria</taxon>
        <taxon>Bacillati</taxon>
        <taxon>Actinomycetota</taxon>
        <taxon>Actinomycetes</taxon>
        <taxon>Propionibacteriales</taxon>
        <taxon>Nocardioidaceae</taxon>
        <taxon>Nocardioides</taxon>
    </lineage>
</organism>
<gene>
    <name evidence="2" type="ORF">Back2_18220</name>
</gene>
<dbReference type="KEGG" id="nbe:Back2_18220"/>
<dbReference type="SUPFAM" id="SSF52540">
    <property type="entry name" value="P-loop containing nucleoside triphosphate hydrolases"/>
    <property type="match status" value="1"/>
</dbReference>
<proteinExistence type="predicted"/>
<evidence type="ECO:0008006" key="4">
    <source>
        <dbReference type="Google" id="ProtNLM"/>
    </source>
</evidence>
<dbReference type="InterPro" id="IPR027417">
    <property type="entry name" value="P-loop_NTPase"/>
</dbReference>
<feature type="region of interest" description="Disordered" evidence="1">
    <location>
        <begin position="446"/>
        <end position="465"/>
    </location>
</feature>
<dbReference type="AlphaFoldDB" id="A0A3G9INC2"/>
<reference evidence="2 3" key="1">
    <citation type="submission" date="2018-11" db="EMBL/GenBank/DDBJ databases">
        <title>Complete genome sequence of Nocardioides baekrokdamisoli strain KCTC 39748.</title>
        <authorList>
            <person name="Kang S.W."/>
            <person name="Lee K.C."/>
            <person name="Kim K.K."/>
            <person name="Kim J.S."/>
            <person name="Kim D.S."/>
            <person name="Ko S.H."/>
            <person name="Yang S.H."/>
            <person name="Shin Y.K."/>
            <person name="Lee J.S."/>
        </authorList>
    </citation>
    <scope>NUCLEOTIDE SEQUENCE [LARGE SCALE GENOMIC DNA]</scope>
    <source>
        <strain evidence="2 3">KCTC 39748</strain>
    </source>
</reference>
<accession>A0A3G9INC2</accession>
<evidence type="ECO:0000313" key="3">
    <source>
        <dbReference type="Proteomes" id="UP000271573"/>
    </source>
</evidence>
<evidence type="ECO:0000313" key="2">
    <source>
        <dbReference type="EMBL" id="BBH17535.1"/>
    </source>
</evidence>
<sequence>MVDHALGRLASLPAVWADASSQQAAADAAESLVRIANSTQSGYSLARAEADLRAHTPPGHAGKEHDERWAWACKRVGVDWSPEGSAIGPQEASTDQQARRGEVRTLRLTRASDIDPEPVVWAWKDGGEGRIPSGSLVMAAGREGTGKSSFGIWKAARISTGTLPGNLYGGPRVVFYVAVEDSWSHTLVPRLMAAGADLSRIYRVDAVRSDDSEVTLSLPTDNKQLEAAIAEHAAALVVIDPLMSVMGEGIDTHKNREVRRALDPLALMASSTGAIILGIAHFGKSNGSDPASLISGSGAFKDVPRAIFGFARDESEDDAGRRVMSQVKNSLGRDNLPSLTYAIETAAIATPRGQAETGRLVFTGTSDRSVEQILRESGRDPDAADEASEAAEWLKGYLSEHGGSSGAGETIKAGAAAGIGKTALTRARKAAGVVTSKAGFGSGWVWSLSDSLPPRDDEEPEESTS</sequence>
<dbReference type="Proteomes" id="UP000271573">
    <property type="component" value="Chromosome"/>
</dbReference>
<dbReference type="Gene3D" id="3.40.50.300">
    <property type="entry name" value="P-loop containing nucleotide triphosphate hydrolases"/>
    <property type="match status" value="1"/>
</dbReference>
<protein>
    <recommendedName>
        <fullName evidence="4">AAA+ ATPase domain-containing protein</fullName>
    </recommendedName>
</protein>
<dbReference type="EMBL" id="AP019307">
    <property type="protein sequence ID" value="BBH17535.1"/>
    <property type="molecule type" value="Genomic_DNA"/>
</dbReference>